<organism evidence="2 3">
    <name type="scientific">Trifolium medium</name>
    <dbReference type="NCBI Taxonomy" id="97028"/>
    <lineage>
        <taxon>Eukaryota</taxon>
        <taxon>Viridiplantae</taxon>
        <taxon>Streptophyta</taxon>
        <taxon>Embryophyta</taxon>
        <taxon>Tracheophyta</taxon>
        <taxon>Spermatophyta</taxon>
        <taxon>Magnoliopsida</taxon>
        <taxon>eudicotyledons</taxon>
        <taxon>Gunneridae</taxon>
        <taxon>Pentapetalae</taxon>
        <taxon>rosids</taxon>
        <taxon>fabids</taxon>
        <taxon>Fabales</taxon>
        <taxon>Fabaceae</taxon>
        <taxon>Papilionoideae</taxon>
        <taxon>50 kb inversion clade</taxon>
        <taxon>NPAAA clade</taxon>
        <taxon>Hologalegina</taxon>
        <taxon>IRL clade</taxon>
        <taxon>Trifolieae</taxon>
        <taxon>Trifolium</taxon>
    </lineage>
</organism>
<comment type="caution">
    <text evidence="2">The sequence shown here is derived from an EMBL/GenBank/DDBJ whole genome shotgun (WGS) entry which is preliminary data.</text>
</comment>
<name>A0A392M8F7_9FABA</name>
<dbReference type="EMBL" id="LXQA010005733">
    <property type="protein sequence ID" value="MCH83777.1"/>
    <property type="molecule type" value="Genomic_DNA"/>
</dbReference>
<feature type="non-terminal residue" evidence="2">
    <location>
        <position position="1"/>
    </location>
</feature>
<protein>
    <submittedName>
        <fullName evidence="2">Uncharacterized protein</fullName>
    </submittedName>
</protein>
<reference evidence="2 3" key="1">
    <citation type="journal article" date="2018" name="Front. Plant Sci.">
        <title>Red Clover (Trifolium pratense) and Zigzag Clover (T. medium) - A Picture of Genomic Similarities and Differences.</title>
        <authorList>
            <person name="Dluhosova J."/>
            <person name="Istvanek J."/>
            <person name="Nedelnik J."/>
            <person name="Repkova J."/>
        </authorList>
    </citation>
    <scope>NUCLEOTIDE SEQUENCE [LARGE SCALE GENOMIC DNA]</scope>
    <source>
        <strain evidence="3">cv. 10/8</strain>
        <tissue evidence="2">Leaf</tissue>
    </source>
</reference>
<feature type="compositionally biased region" description="Basic and acidic residues" evidence="1">
    <location>
        <begin position="1"/>
        <end position="16"/>
    </location>
</feature>
<keyword evidence="3" id="KW-1185">Reference proteome</keyword>
<feature type="region of interest" description="Disordered" evidence="1">
    <location>
        <begin position="1"/>
        <end position="20"/>
    </location>
</feature>
<evidence type="ECO:0000313" key="3">
    <source>
        <dbReference type="Proteomes" id="UP000265520"/>
    </source>
</evidence>
<gene>
    <name evidence="2" type="ORF">A2U01_0004603</name>
</gene>
<dbReference type="Proteomes" id="UP000265520">
    <property type="component" value="Unassembled WGS sequence"/>
</dbReference>
<sequence>AEHHQADVMEEGHSSDDGDDIVLDMVDEEIEREGDGSPSKVRLPVWINPYEGKPVVPS</sequence>
<evidence type="ECO:0000256" key="1">
    <source>
        <dbReference type="SAM" id="MobiDB-lite"/>
    </source>
</evidence>
<proteinExistence type="predicted"/>
<accession>A0A392M8F7</accession>
<evidence type="ECO:0000313" key="2">
    <source>
        <dbReference type="EMBL" id="MCH83777.1"/>
    </source>
</evidence>
<dbReference type="AlphaFoldDB" id="A0A392M8F7"/>